<dbReference type="CDD" id="cd00198">
    <property type="entry name" value="vWFA"/>
    <property type="match status" value="1"/>
</dbReference>
<accession>A0A1G5WIL2</accession>
<dbReference type="EMBL" id="FMXB01000010">
    <property type="protein sequence ID" value="SDA58079.1"/>
    <property type="molecule type" value="Genomic_DNA"/>
</dbReference>
<proteinExistence type="predicted"/>
<protein>
    <submittedName>
        <fullName evidence="2">von Willebrand factor type A domain-containing protein</fullName>
    </submittedName>
</protein>
<dbReference type="AlphaFoldDB" id="A0A1G5WIL2"/>
<reference evidence="2 3" key="1">
    <citation type="submission" date="2016-10" db="EMBL/GenBank/DDBJ databases">
        <authorList>
            <person name="Varghese N."/>
            <person name="Submissions S."/>
        </authorList>
    </citation>
    <scope>NUCLEOTIDE SEQUENCE [LARGE SCALE GENOMIC DNA]</scope>
    <source>
        <strain evidence="2 3">DSM 16643</strain>
    </source>
</reference>
<evidence type="ECO:0000313" key="2">
    <source>
        <dbReference type="EMBL" id="SDA58079.1"/>
    </source>
</evidence>
<keyword evidence="3" id="KW-1185">Reference proteome</keyword>
<feature type="domain" description="VWFA" evidence="1">
    <location>
        <begin position="7"/>
        <end position="139"/>
    </location>
</feature>
<organism evidence="2 3">
    <name type="scientific">Methanobrevibacter millerae</name>
    <dbReference type="NCBI Taxonomy" id="230361"/>
    <lineage>
        <taxon>Archaea</taxon>
        <taxon>Methanobacteriati</taxon>
        <taxon>Methanobacteriota</taxon>
        <taxon>Methanomada group</taxon>
        <taxon>Methanobacteria</taxon>
        <taxon>Methanobacteriales</taxon>
        <taxon>Methanobacteriaceae</taxon>
        <taxon>Methanobrevibacter</taxon>
    </lineage>
</organism>
<evidence type="ECO:0000259" key="1">
    <source>
        <dbReference type="Pfam" id="PF00092"/>
    </source>
</evidence>
<dbReference type="Pfam" id="PF00092">
    <property type="entry name" value="VWA"/>
    <property type="match status" value="1"/>
</dbReference>
<dbReference type="SUPFAM" id="SSF53300">
    <property type="entry name" value="vWA-like"/>
    <property type="match status" value="1"/>
</dbReference>
<dbReference type="InterPro" id="IPR002035">
    <property type="entry name" value="VWF_A"/>
</dbReference>
<dbReference type="Proteomes" id="UP000323439">
    <property type="component" value="Unassembled WGS sequence"/>
</dbReference>
<gene>
    <name evidence="2" type="ORF">SAMN02910315_01462</name>
</gene>
<sequence>MVENEMDIIFLLDRSGSMYGSEKDTIGGFNSLIRQYKKDEINARVTTVLFDHGYNVLYRRKSIWDVEELTENEYHVRGSTALLDAIGRTILTMQKEVSGKVLFVITTDGYENSSREFTKPQIKNMISNHNWEFVFLGSDIDSYSEATQLGIKRERIANYKKSPKGIKNMYDSVKDLSLCVYENREIDEKWKENLEG</sequence>
<dbReference type="InterPro" id="IPR036465">
    <property type="entry name" value="vWFA_dom_sf"/>
</dbReference>
<name>A0A1G5WIL2_9EURY</name>
<evidence type="ECO:0000313" key="3">
    <source>
        <dbReference type="Proteomes" id="UP000323439"/>
    </source>
</evidence>
<dbReference type="Gene3D" id="3.40.50.410">
    <property type="entry name" value="von Willebrand factor, type A domain"/>
    <property type="match status" value="1"/>
</dbReference>